<proteinExistence type="inferred from homology"/>
<keyword evidence="3" id="KW-0614">Plasmid</keyword>
<geneLocation type="plasmid" evidence="3 4">
    <name>unnamed1</name>
</geneLocation>
<comment type="similarity">
    <text evidence="1">Belongs to the bacterial ring-hydroxylating dioxygenase beta subunit family.</text>
</comment>
<dbReference type="SUPFAM" id="SSF54427">
    <property type="entry name" value="NTF2-like"/>
    <property type="match status" value="1"/>
</dbReference>
<evidence type="ECO:0000313" key="3">
    <source>
        <dbReference type="EMBL" id="AMU92776.1"/>
    </source>
</evidence>
<evidence type="ECO:0000256" key="1">
    <source>
        <dbReference type="ARBA" id="ARBA00009570"/>
    </source>
</evidence>
<dbReference type="PANTHER" id="PTHR41534:SF1">
    <property type="entry name" value="BLR3401 PROTEIN"/>
    <property type="match status" value="1"/>
</dbReference>
<sequence length="162" mass="19012">MSAEMLAEARALVLMEGWHLDNREWDEWLALYVPDAVYWLPCWLDEDRLTTDPQREMSLIYYANKTGLEDRVYRIRTEQSLASTPMPRTCHITNVVRAIEEDGEIRVDSNWMVHSYRLEVAHCFFGQQTHRLRKTDDGLKIASRRVVLANDIIPNVLDIYSV</sequence>
<dbReference type="InterPro" id="IPR032710">
    <property type="entry name" value="NTF2-like_dom_sf"/>
</dbReference>
<dbReference type="Proteomes" id="UP000076088">
    <property type="component" value="Plasmid unnamed1"/>
</dbReference>
<keyword evidence="2" id="KW-0560">Oxidoreductase</keyword>
<reference evidence="4" key="1">
    <citation type="submission" date="2015-11" db="EMBL/GenBank/DDBJ databases">
        <title>Complete genome sequence of a polyethylene-glycol degrader Sphingopyxis macrogoltabida 203N (NBRC 111659).</title>
        <authorList>
            <person name="Yoshiyuki O."/>
            <person name="Shouta N."/>
            <person name="Nagata Y."/>
            <person name="Numata M."/>
            <person name="Tsuchikane K."/>
            <person name="Hosoyama A."/>
            <person name="Yamazoe A."/>
            <person name="Tsuda M."/>
            <person name="Fujita N."/>
            <person name="Kawai F."/>
        </authorList>
    </citation>
    <scope>NUCLEOTIDE SEQUENCE [LARGE SCALE GENOMIC DNA]</scope>
    <source>
        <strain evidence="4">203N</strain>
        <plasmid evidence="4">unnamed1</plasmid>
    </source>
</reference>
<dbReference type="PANTHER" id="PTHR41534">
    <property type="entry name" value="BLR3401 PROTEIN"/>
    <property type="match status" value="1"/>
</dbReference>
<name>A0AAC9B034_SPHMC</name>
<evidence type="ECO:0000256" key="2">
    <source>
        <dbReference type="ARBA" id="ARBA00023002"/>
    </source>
</evidence>
<dbReference type="RefSeq" id="WP_054735150.1">
    <property type="nucleotide sequence ID" value="NZ_CP009430.1"/>
</dbReference>
<dbReference type="KEGG" id="smaz:LH19_27460"/>
<accession>A0AAC9B034</accession>
<dbReference type="AlphaFoldDB" id="A0AAC9B034"/>
<reference evidence="3 4" key="2">
    <citation type="journal article" date="2016" name="Genome Announc.">
        <title>Complete Genome Sequence of Sphingopyxis macrogoltabida Strain 203N (NBRC 111659), a Polyethylene Glycol Degrader.</title>
        <authorList>
            <person name="Ohtsubo Y."/>
            <person name="Nonoyama S."/>
            <person name="Nagata Y."/>
            <person name="Numata M."/>
            <person name="Tsuchikane K."/>
            <person name="Hosoyama A."/>
            <person name="Yamazoe A."/>
            <person name="Tsuda M."/>
            <person name="Fujita N."/>
            <person name="Kawai F."/>
        </authorList>
    </citation>
    <scope>NUCLEOTIDE SEQUENCE [LARGE SCALE GENOMIC DNA]</scope>
    <source>
        <strain evidence="3 4">203N</strain>
    </source>
</reference>
<dbReference type="InterPro" id="IPR000391">
    <property type="entry name" value="Rng_hydr_dOase-bsu"/>
</dbReference>
<dbReference type="Gene3D" id="3.10.450.50">
    <property type="match status" value="1"/>
</dbReference>
<dbReference type="EMBL" id="CP013345">
    <property type="protein sequence ID" value="AMU92776.1"/>
    <property type="molecule type" value="Genomic_DNA"/>
</dbReference>
<protein>
    <recommendedName>
        <fullName evidence="5">Benzene 1,2-dioxygenase</fullName>
    </recommendedName>
</protein>
<dbReference type="Pfam" id="PF00866">
    <property type="entry name" value="Ring_hydroxyl_B"/>
    <property type="match status" value="1"/>
</dbReference>
<keyword evidence="4" id="KW-1185">Reference proteome</keyword>
<organism evidence="3 4">
    <name type="scientific">Sphingopyxis macrogoltabida</name>
    <name type="common">Sphingomonas macrogoltabidus</name>
    <dbReference type="NCBI Taxonomy" id="33050"/>
    <lineage>
        <taxon>Bacteria</taxon>
        <taxon>Pseudomonadati</taxon>
        <taxon>Pseudomonadota</taxon>
        <taxon>Alphaproteobacteria</taxon>
        <taxon>Sphingomonadales</taxon>
        <taxon>Sphingomonadaceae</taxon>
        <taxon>Sphingopyxis</taxon>
    </lineage>
</organism>
<evidence type="ECO:0000313" key="4">
    <source>
        <dbReference type="Proteomes" id="UP000076088"/>
    </source>
</evidence>
<gene>
    <name evidence="3" type="ORF">ATM17_31450</name>
</gene>
<dbReference type="CDD" id="cd00667">
    <property type="entry name" value="ring_hydroxylating_dioxygenases_beta"/>
    <property type="match status" value="1"/>
</dbReference>
<dbReference type="GO" id="GO:0016491">
    <property type="term" value="F:oxidoreductase activity"/>
    <property type="evidence" value="ECO:0007669"/>
    <property type="project" value="UniProtKB-KW"/>
</dbReference>
<evidence type="ECO:0008006" key="5">
    <source>
        <dbReference type="Google" id="ProtNLM"/>
    </source>
</evidence>
<dbReference type="GO" id="GO:0019380">
    <property type="term" value="P:3-phenylpropionate catabolic process"/>
    <property type="evidence" value="ECO:0007669"/>
    <property type="project" value="TreeGrafter"/>
</dbReference>